<feature type="transmembrane region" description="Helical" evidence="10">
    <location>
        <begin position="153"/>
        <end position="171"/>
    </location>
</feature>
<dbReference type="InterPro" id="IPR047196">
    <property type="entry name" value="YidC_ALB_C"/>
</dbReference>
<evidence type="ECO:0000256" key="10">
    <source>
        <dbReference type="SAM" id="Phobius"/>
    </source>
</evidence>
<accession>A0A1W1V3Z3</accession>
<feature type="transmembrane region" description="Helical" evidence="10">
    <location>
        <begin position="192"/>
        <end position="214"/>
    </location>
</feature>
<evidence type="ECO:0000256" key="9">
    <source>
        <dbReference type="RuleBase" id="RU003945"/>
    </source>
</evidence>
<dbReference type="OrthoDB" id="9780552at2"/>
<dbReference type="GO" id="GO:0005886">
    <property type="term" value="C:plasma membrane"/>
    <property type="evidence" value="ECO:0007669"/>
    <property type="project" value="UniProtKB-SubCell"/>
</dbReference>
<name>A0A1W1V3Z3_PEPAS</name>
<protein>
    <submittedName>
        <fullName evidence="12">YidC/Oxa1 family membrane protein insertase</fullName>
    </submittedName>
</protein>
<dbReference type="AlphaFoldDB" id="A0A1W1V3Z3"/>
<keyword evidence="5" id="KW-0653">Protein transport</keyword>
<dbReference type="GO" id="GO:0015031">
    <property type="term" value="P:protein transport"/>
    <property type="evidence" value="ECO:0007669"/>
    <property type="project" value="UniProtKB-KW"/>
</dbReference>
<evidence type="ECO:0000256" key="4">
    <source>
        <dbReference type="ARBA" id="ARBA00022692"/>
    </source>
</evidence>
<evidence type="ECO:0000256" key="8">
    <source>
        <dbReference type="ARBA" id="ARBA00023186"/>
    </source>
</evidence>
<comment type="similarity">
    <text evidence="9">Belongs to the OXA1/ALB3/YidC family.</text>
</comment>
<evidence type="ECO:0000313" key="13">
    <source>
        <dbReference type="Proteomes" id="UP000192368"/>
    </source>
</evidence>
<keyword evidence="4 9" id="KW-0812">Transmembrane</keyword>
<keyword evidence="2" id="KW-0813">Transport</keyword>
<dbReference type="STRING" id="573058.SAMN00017477_1311"/>
<keyword evidence="3" id="KW-1003">Cell membrane</keyword>
<gene>
    <name evidence="12" type="ORF">SAMN00017477_1311</name>
</gene>
<keyword evidence="13" id="KW-1185">Reference proteome</keyword>
<evidence type="ECO:0000313" key="12">
    <source>
        <dbReference type="EMBL" id="SMB88006.1"/>
    </source>
</evidence>
<sequence>MTYISSILGRFLKLIYDVLAGAFPQEPASISFYALAIIVATIVIKTVVLPVNIHMMKSQKKMAELQPEIQKLQKKYKNDPQTLAVKQQQLYKDANYNALSGCLPMIIQLVILMAFYRVFMYPEKFAFTDKVMFESMNKNFFYLSTLSAKDTTMILPLIAAFTTFLTSFLASKSPANAAAHNPQAQSMNTSMMVVMPIMIFMMGRNFQSALTLYWTVSNIFSAVQQYITNKVIAHEVAEEIK</sequence>
<dbReference type="Proteomes" id="UP000192368">
    <property type="component" value="Unassembled WGS sequence"/>
</dbReference>
<proteinExistence type="inferred from homology"/>
<keyword evidence="7 10" id="KW-0472">Membrane</keyword>
<keyword evidence="6 10" id="KW-1133">Transmembrane helix</keyword>
<dbReference type="PANTHER" id="PTHR12428">
    <property type="entry name" value="OXA1"/>
    <property type="match status" value="1"/>
</dbReference>
<dbReference type="GO" id="GO:0051205">
    <property type="term" value="P:protein insertion into membrane"/>
    <property type="evidence" value="ECO:0007669"/>
    <property type="project" value="TreeGrafter"/>
</dbReference>
<keyword evidence="8" id="KW-0143">Chaperone</keyword>
<evidence type="ECO:0000256" key="2">
    <source>
        <dbReference type="ARBA" id="ARBA00022448"/>
    </source>
</evidence>
<organism evidence="12 13">
    <name type="scientific">Peptoniphilus asaccharolyticus DSM 20463</name>
    <dbReference type="NCBI Taxonomy" id="573058"/>
    <lineage>
        <taxon>Bacteria</taxon>
        <taxon>Bacillati</taxon>
        <taxon>Bacillota</taxon>
        <taxon>Tissierellia</taxon>
        <taxon>Tissierellales</taxon>
        <taxon>Peptoniphilaceae</taxon>
        <taxon>Peptoniphilus</taxon>
    </lineage>
</organism>
<evidence type="ECO:0000259" key="11">
    <source>
        <dbReference type="Pfam" id="PF02096"/>
    </source>
</evidence>
<dbReference type="EMBL" id="FWWR01000009">
    <property type="protein sequence ID" value="SMB88006.1"/>
    <property type="molecule type" value="Genomic_DNA"/>
</dbReference>
<dbReference type="PANTHER" id="PTHR12428:SF65">
    <property type="entry name" value="CYTOCHROME C OXIDASE ASSEMBLY PROTEIN COX18, MITOCHONDRIAL"/>
    <property type="match status" value="1"/>
</dbReference>
<evidence type="ECO:0000256" key="1">
    <source>
        <dbReference type="ARBA" id="ARBA00004651"/>
    </source>
</evidence>
<evidence type="ECO:0000256" key="7">
    <source>
        <dbReference type="ARBA" id="ARBA00023136"/>
    </source>
</evidence>
<evidence type="ECO:0000256" key="3">
    <source>
        <dbReference type="ARBA" id="ARBA00022475"/>
    </source>
</evidence>
<comment type="subcellular location">
    <subcellularLocation>
        <location evidence="1">Cell membrane</location>
        <topology evidence="1">Multi-pass membrane protein</topology>
    </subcellularLocation>
    <subcellularLocation>
        <location evidence="9">Membrane</location>
        <topology evidence="9">Multi-pass membrane protein</topology>
    </subcellularLocation>
</comment>
<dbReference type="CDD" id="cd20070">
    <property type="entry name" value="5TM_YidC_Alb3"/>
    <property type="match status" value="1"/>
</dbReference>
<dbReference type="InterPro" id="IPR001708">
    <property type="entry name" value="YidC/ALB3/OXA1/COX18"/>
</dbReference>
<dbReference type="RefSeq" id="WP_084230866.1">
    <property type="nucleotide sequence ID" value="NZ_FWWR01000009.1"/>
</dbReference>
<dbReference type="Pfam" id="PF02096">
    <property type="entry name" value="60KD_IMP"/>
    <property type="match status" value="1"/>
</dbReference>
<dbReference type="InterPro" id="IPR028055">
    <property type="entry name" value="YidC/Oxa/ALB_C"/>
</dbReference>
<feature type="domain" description="Membrane insertase YidC/Oxa/ALB C-terminal" evidence="11">
    <location>
        <begin position="33"/>
        <end position="230"/>
    </location>
</feature>
<feature type="transmembrane region" description="Helical" evidence="10">
    <location>
        <begin position="30"/>
        <end position="53"/>
    </location>
</feature>
<evidence type="ECO:0000256" key="5">
    <source>
        <dbReference type="ARBA" id="ARBA00022927"/>
    </source>
</evidence>
<dbReference type="NCBIfam" id="TIGR03592">
    <property type="entry name" value="yidC_oxa1_cterm"/>
    <property type="match status" value="1"/>
</dbReference>
<reference evidence="13" key="1">
    <citation type="submission" date="2017-04" db="EMBL/GenBank/DDBJ databases">
        <authorList>
            <person name="Varghese N."/>
            <person name="Submissions S."/>
        </authorList>
    </citation>
    <scope>NUCLEOTIDE SEQUENCE [LARGE SCALE GENOMIC DNA]</scope>
    <source>
        <strain evidence="13">DSM 20463</strain>
    </source>
</reference>
<evidence type="ECO:0000256" key="6">
    <source>
        <dbReference type="ARBA" id="ARBA00022989"/>
    </source>
</evidence>
<feature type="transmembrane region" description="Helical" evidence="10">
    <location>
        <begin position="96"/>
        <end position="119"/>
    </location>
</feature>
<dbReference type="GO" id="GO:0032977">
    <property type="term" value="F:membrane insertase activity"/>
    <property type="evidence" value="ECO:0007669"/>
    <property type="project" value="InterPro"/>
</dbReference>